<name>A0A553K652_9ACTN</name>
<accession>A0A553K652</accession>
<dbReference type="SUPFAM" id="SSF48371">
    <property type="entry name" value="ARM repeat"/>
    <property type="match status" value="1"/>
</dbReference>
<proteinExistence type="predicted"/>
<dbReference type="AlphaFoldDB" id="A0A553K652"/>
<dbReference type="RefSeq" id="WP_143937269.1">
    <property type="nucleotide sequence ID" value="NZ_VKKG01000001.1"/>
</dbReference>
<dbReference type="OrthoDB" id="9134742at2"/>
<dbReference type="Proteomes" id="UP000317638">
    <property type="component" value="Unassembled WGS sequence"/>
</dbReference>
<sequence length="234" mass="25816">MNTTADRIEKLERGLSHPSTAVRLRAAMAAGTYPDEAFIELLLERCGVEPDFYVRDMLTWALIHQPRADVVPQLRVDLGSRYAQARGQALHTLSKIGDPEIWEWITLDHIHDPDDVVAVPAWRVAAAVVPDDEVRWLATELLKELGRSDHDAMRSLARAVVVLTDRAAAWDDATGACVIESMLESVVARTSDPKVQAHAEATLALYRNPGTPFSLTQSEAIDVELASHLAAPER</sequence>
<dbReference type="Gene3D" id="1.25.10.10">
    <property type="entry name" value="Leucine-rich Repeat Variant"/>
    <property type="match status" value="1"/>
</dbReference>
<dbReference type="InterPro" id="IPR011989">
    <property type="entry name" value="ARM-like"/>
</dbReference>
<keyword evidence="2" id="KW-1185">Reference proteome</keyword>
<evidence type="ECO:0000313" key="2">
    <source>
        <dbReference type="Proteomes" id="UP000317638"/>
    </source>
</evidence>
<gene>
    <name evidence="1" type="ORF">FOJ82_04810</name>
</gene>
<protein>
    <submittedName>
        <fullName evidence="1">HEAT repeat domain-containing protein</fullName>
    </submittedName>
</protein>
<reference evidence="1 2" key="1">
    <citation type="submission" date="2019-07" db="EMBL/GenBank/DDBJ databases">
        <authorList>
            <person name="Zhou L.-Y."/>
        </authorList>
    </citation>
    <scope>NUCLEOTIDE SEQUENCE [LARGE SCALE GENOMIC DNA]</scope>
    <source>
        <strain evidence="1 2">YIM 101269</strain>
    </source>
</reference>
<organism evidence="1 2">
    <name type="scientific">Tessaracoccus rhinocerotis</name>
    <dbReference type="NCBI Taxonomy" id="1689449"/>
    <lineage>
        <taxon>Bacteria</taxon>
        <taxon>Bacillati</taxon>
        <taxon>Actinomycetota</taxon>
        <taxon>Actinomycetes</taxon>
        <taxon>Propionibacteriales</taxon>
        <taxon>Propionibacteriaceae</taxon>
        <taxon>Tessaracoccus</taxon>
    </lineage>
</organism>
<comment type="caution">
    <text evidence="1">The sequence shown here is derived from an EMBL/GenBank/DDBJ whole genome shotgun (WGS) entry which is preliminary data.</text>
</comment>
<evidence type="ECO:0000313" key="1">
    <source>
        <dbReference type="EMBL" id="TRY20185.1"/>
    </source>
</evidence>
<dbReference type="InterPro" id="IPR016024">
    <property type="entry name" value="ARM-type_fold"/>
</dbReference>
<dbReference type="EMBL" id="VKKG01000001">
    <property type="protein sequence ID" value="TRY20185.1"/>
    <property type="molecule type" value="Genomic_DNA"/>
</dbReference>